<accession>A0A9N8VLE9</accession>
<evidence type="ECO:0000313" key="1">
    <source>
        <dbReference type="EMBL" id="CAG8459046.1"/>
    </source>
</evidence>
<name>A0A9N8VLE9_FUNMO</name>
<comment type="caution">
    <text evidence="1">The sequence shown here is derived from an EMBL/GenBank/DDBJ whole genome shotgun (WGS) entry which is preliminary data.</text>
</comment>
<dbReference type="Proteomes" id="UP000789375">
    <property type="component" value="Unassembled WGS sequence"/>
</dbReference>
<protein>
    <submittedName>
        <fullName evidence="1">6350_t:CDS:1</fullName>
    </submittedName>
</protein>
<organism evidence="1 2">
    <name type="scientific">Funneliformis mosseae</name>
    <name type="common">Endomycorrhizal fungus</name>
    <name type="synonym">Glomus mosseae</name>
    <dbReference type="NCBI Taxonomy" id="27381"/>
    <lineage>
        <taxon>Eukaryota</taxon>
        <taxon>Fungi</taxon>
        <taxon>Fungi incertae sedis</taxon>
        <taxon>Mucoromycota</taxon>
        <taxon>Glomeromycotina</taxon>
        <taxon>Glomeromycetes</taxon>
        <taxon>Glomerales</taxon>
        <taxon>Glomeraceae</taxon>
        <taxon>Funneliformis</taxon>
    </lineage>
</organism>
<proteinExistence type="predicted"/>
<keyword evidence="2" id="KW-1185">Reference proteome</keyword>
<gene>
    <name evidence="1" type="ORF">FMOSSE_LOCUS1940</name>
</gene>
<sequence>MQRAPDSQRSPLPSLHTLIPFLLFNKKTSLIFTDIHHLSNVIMDNNNFAFTFNNLDSREERTLNKQMANVETLYFDGFVNKYLTVLPMTPSKPESFARQLYFHLDLGLHGEDEQKGKESFQPISSAIKVYLDVWFYSITNNYERAWSITSPWDALCYLYTISFPS</sequence>
<reference evidence="1" key="1">
    <citation type="submission" date="2021-06" db="EMBL/GenBank/DDBJ databases">
        <authorList>
            <person name="Kallberg Y."/>
            <person name="Tangrot J."/>
            <person name="Rosling A."/>
        </authorList>
    </citation>
    <scope>NUCLEOTIDE SEQUENCE</scope>
    <source>
        <strain evidence="1">87-6 pot B 2015</strain>
    </source>
</reference>
<evidence type="ECO:0000313" key="2">
    <source>
        <dbReference type="Proteomes" id="UP000789375"/>
    </source>
</evidence>
<dbReference type="EMBL" id="CAJVPP010000234">
    <property type="protein sequence ID" value="CAG8459046.1"/>
    <property type="molecule type" value="Genomic_DNA"/>
</dbReference>
<dbReference type="AlphaFoldDB" id="A0A9N8VLE9"/>